<dbReference type="PANTHER" id="PTHR13192">
    <property type="entry name" value="MY011 PROTEIN"/>
    <property type="match status" value="1"/>
</dbReference>
<dbReference type="GO" id="GO:0009235">
    <property type="term" value="P:cobalamin metabolic process"/>
    <property type="evidence" value="ECO:0007669"/>
    <property type="project" value="InterPro"/>
</dbReference>
<gene>
    <name evidence="1" type="ORF">SMRZ_LOCUS19099</name>
</gene>
<dbReference type="EMBL" id="UZAI01017857">
    <property type="protein sequence ID" value="VDP30413.1"/>
    <property type="molecule type" value="Genomic_DNA"/>
</dbReference>
<evidence type="ECO:0000313" key="2">
    <source>
        <dbReference type="Proteomes" id="UP000277204"/>
    </source>
</evidence>
<sequence length="316" mass="36056">MGSWSTLVCGFHVHRLLVVVSNSNSSKKWPNTKLGPIEAVNPKYPLPGFVGIPLVKDEKPLEKKYTPAVHTLPPMKEENYAAALLNVYNEKEVSMSLVIAHKFLGEWGGIALANVFPSRKLSSKPLTALILSHHTNESLDAWSEEAADEREQLALSYIGSHGEAMLTETDETMKHFGFDLDSSVCCKILRHPKWKNHVFVGLIFTDAPDYHPDYFGIEYDQKVEVIKREENKRKASLSTSKNIIDEQYFGVHDDDVKLHARESVKSKKNSSEITVLHSKTSHLDDLCEIDSQYFGNELSFYYYYHYVFKVIYVWIL</sequence>
<dbReference type="Proteomes" id="UP000277204">
    <property type="component" value="Unassembled WGS sequence"/>
</dbReference>
<name>A0A183MSS4_9TREM</name>
<organism evidence="1 2">
    <name type="scientific">Schistosoma margrebowiei</name>
    <dbReference type="NCBI Taxonomy" id="48269"/>
    <lineage>
        <taxon>Eukaryota</taxon>
        <taxon>Metazoa</taxon>
        <taxon>Spiralia</taxon>
        <taxon>Lophotrochozoa</taxon>
        <taxon>Platyhelminthes</taxon>
        <taxon>Trematoda</taxon>
        <taxon>Digenea</taxon>
        <taxon>Strigeidida</taxon>
        <taxon>Schistosomatoidea</taxon>
        <taxon>Schistosomatidae</taxon>
        <taxon>Schistosoma</taxon>
    </lineage>
</organism>
<proteinExistence type="predicted"/>
<dbReference type="PANTHER" id="PTHR13192:SF3">
    <property type="entry name" value="COBALAMIN TRAFFICKING PROTEIN CBLD"/>
    <property type="match status" value="1"/>
</dbReference>
<dbReference type="AlphaFoldDB" id="A0A183MSS4"/>
<evidence type="ECO:0000313" key="1">
    <source>
        <dbReference type="EMBL" id="VDP30413.1"/>
    </source>
</evidence>
<dbReference type="InterPro" id="IPR019362">
    <property type="entry name" value="MMADHC"/>
</dbReference>
<reference evidence="1 2" key="1">
    <citation type="submission" date="2018-11" db="EMBL/GenBank/DDBJ databases">
        <authorList>
            <consortium name="Pathogen Informatics"/>
        </authorList>
    </citation>
    <scope>NUCLEOTIDE SEQUENCE [LARGE SCALE GENOMIC DNA]</scope>
    <source>
        <strain evidence="1 2">Zambia</strain>
    </source>
</reference>
<dbReference type="Pfam" id="PF10229">
    <property type="entry name" value="MMADHC"/>
    <property type="match status" value="1"/>
</dbReference>
<dbReference type="STRING" id="48269.A0A183MSS4"/>
<keyword evidence="2" id="KW-1185">Reference proteome</keyword>
<accession>A0A183MSS4</accession>
<protein>
    <submittedName>
        <fullName evidence="1">Uncharacterized protein</fullName>
    </submittedName>
</protein>